<evidence type="ECO:0000259" key="1">
    <source>
        <dbReference type="Pfam" id="PF01425"/>
    </source>
</evidence>
<dbReference type="Pfam" id="PF01425">
    <property type="entry name" value="Amidase"/>
    <property type="match status" value="1"/>
</dbReference>
<dbReference type="InterPro" id="IPR006311">
    <property type="entry name" value="TAT_signal"/>
</dbReference>
<dbReference type="PROSITE" id="PS51318">
    <property type="entry name" value="TAT"/>
    <property type="match status" value="1"/>
</dbReference>
<proteinExistence type="predicted"/>
<sequence length="545" mass="57948">MTSQEPHRTDRTDTPRRTVLALGTAVAATPLLGGTAAQARTASGTRHAPAPAPHELDITELRRRMADGRLDAERLTRHYLERVERVDPFLHSVIEVNPDALREARRLDAEGDPGKPLHGMPVLLKDLVETADRMHTTAGSLALRGLRPAADATVAARLRAAGAVILGKTNLSEWAGGMSLTHHAGWSARGGQTRNPYKLDRSPNESSSGSAVAAAAGLCAAAIGTETNGSIIDPSSANCVVGVKPTVGLVGRGGVIPGVPSQDSVGPIARTVRDAAILLGVLVGVDDRDPATRASRGHFHRDYTRFLDDDGLKGARIGVPRTVYFGYSHHADDIAERAIATLREAGATVVDPADIPTAERLEDLPSSMIVQAYEVKRALNGYLAAAPGDHPRDLAELIAFNREHADRELRYVRQDGLEAVHALDFGEREYRQALATNHRLSRAEGIDAALRRYRLDALVMPTTGPPAKIDLIRGDSYGGGASTPAALAGYPAVSVPAGFAFGLPVGLTFMGTAWSEPVLLRLAHAYEQASGVRRPPAYRPADVGF</sequence>
<dbReference type="PANTHER" id="PTHR42678">
    <property type="entry name" value="AMIDASE"/>
    <property type="match status" value="1"/>
</dbReference>
<dbReference type="NCBIfam" id="NF006006">
    <property type="entry name" value="PRK08137.1"/>
    <property type="match status" value="1"/>
</dbReference>
<name>A0ABT3V8L9_9ACTN</name>
<comment type="caution">
    <text evidence="2">The sequence shown here is derived from an EMBL/GenBank/DDBJ whole genome shotgun (WGS) entry which is preliminary data.</text>
</comment>
<dbReference type="SUPFAM" id="SSF75304">
    <property type="entry name" value="Amidase signature (AS) enzymes"/>
    <property type="match status" value="1"/>
</dbReference>
<dbReference type="EC" id="3.5.1.4" evidence="2"/>
<feature type="domain" description="Amidase" evidence="1">
    <location>
        <begin position="75"/>
        <end position="520"/>
    </location>
</feature>
<evidence type="ECO:0000313" key="3">
    <source>
        <dbReference type="Proteomes" id="UP001165590"/>
    </source>
</evidence>
<dbReference type="EMBL" id="JAIFZO010000002">
    <property type="protein sequence ID" value="MCX4234990.1"/>
    <property type="molecule type" value="Genomic_DNA"/>
</dbReference>
<reference evidence="2" key="1">
    <citation type="journal article" date="2022" name="bioRxiv">
        <title>Discovery and biosynthetic assessment of Streptomyces ortus sp nov. isolated from a deep-sea sponge.</title>
        <authorList>
            <person name="Williams S.E."/>
        </authorList>
    </citation>
    <scope>NUCLEOTIDE SEQUENCE</scope>
    <source>
        <strain evidence="2">A15ISP2-DRY2</strain>
    </source>
</reference>
<dbReference type="GO" id="GO:0004040">
    <property type="term" value="F:amidase activity"/>
    <property type="evidence" value="ECO:0007669"/>
    <property type="project" value="UniProtKB-EC"/>
</dbReference>
<keyword evidence="3" id="KW-1185">Reference proteome</keyword>
<evidence type="ECO:0000313" key="2">
    <source>
        <dbReference type="EMBL" id="MCX4234990.1"/>
    </source>
</evidence>
<gene>
    <name evidence="2" type="ORF">K3769_19830</name>
</gene>
<dbReference type="PANTHER" id="PTHR42678:SF34">
    <property type="entry name" value="OS04G0183300 PROTEIN"/>
    <property type="match status" value="1"/>
</dbReference>
<protein>
    <submittedName>
        <fullName evidence="2">Amidase</fullName>
        <ecNumber evidence="2">3.5.1.4</ecNumber>
    </submittedName>
</protein>
<dbReference type="Proteomes" id="UP001165590">
    <property type="component" value="Unassembled WGS sequence"/>
</dbReference>
<organism evidence="2 3">
    <name type="scientific">Streptomyces ortus</name>
    <dbReference type="NCBI Taxonomy" id="2867268"/>
    <lineage>
        <taxon>Bacteria</taxon>
        <taxon>Bacillati</taxon>
        <taxon>Actinomycetota</taxon>
        <taxon>Actinomycetes</taxon>
        <taxon>Kitasatosporales</taxon>
        <taxon>Streptomycetaceae</taxon>
        <taxon>Streptomyces</taxon>
    </lineage>
</organism>
<accession>A0ABT3V8L9</accession>
<keyword evidence="2" id="KW-0378">Hydrolase</keyword>
<dbReference type="InterPro" id="IPR023631">
    <property type="entry name" value="Amidase_dom"/>
</dbReference>
<dbReference type="InterPro" id="IPR036928">
    <property type="entry name" value="AS_sf"/>
</dbReference>
<dbReference type="Gene3D" id="3.90.1300.10">
    <property type="entry name" value="Amidase signature (AS) domain"/>
    <property type="match status" value="1"/>
</dbReference>
<dbReference type="RefSeq" id="WP_267027744.1">
    <property type="nucleotide sequence ID" value="NZ_JAIFZO010000002.1"/>
</dbReference>